<sequence length="186" mass="20196">IRFHPGPPFALLLALAATLPDAHLDAPHHANFRAFDLTCHPRRQSSITPVLPPALPEENPPPRSTRFSLNPTNEQIPNPVSPTTYPWRNIALGQKRQSPTLPAETQEEAASCTLILNVLETPLARLGSKAQTNVFYTTHALLLFLSSPALHPCGLDSVNSQLNTSIPLPAHPLSVPISFDITCCAE</sequence>
<gene>
    <name evidence="3" type="ORF">CCMA1212_001292</name>
</gene>
<comment type="caution">
    <text evidence="3">The sequence shown here is derived from an EMBL/GenBank/DDBJ whole genome shotgun (WGS) entry which is preliminary data.</text>
</comment>
<reference evidence="3 4" key="1">
    <citation type="submission" date="2018-01" db="EMBL/GenBank/DDBJ databases">
        <title>Genome characterization of the sugarcane-associated fungus Trichoderma ghanense CCMA-1212 and their application in lignocelulose bioconversion.</title>
        <authorList>
            <person name="Steindorff A.S."/>
            <person name="Mendes T.D."/>
            <person name="Vilela E.S.D."/>
            <person name="Rodrigues D.S."/>
            <person name="Formighieri E.F."/>
            <person name="Melo I.S."/>
            <person name="Favaro L.C.L."/>
        </authorList>
    </citation>
    <scope>NUCLEOTIDE SEQUENCE [LARGE SCALE GENOMIC DNA]</scope>
    <source>
        <strain evidence="3 4">CCMA-1212</strain>
    </source>
</reference>
<feature type="non-terminal residue" evidence="3">
    <location>
        <position position="1"/>
    </location>
</feature>
<protein>
    <recommendedName>
        <fullName evidence="5">SSCRP protein</fullName>
    </recommendedName>
</protein>
<evidence type="ECO:0000256" key="1">
    <source>
        <dbReference type="SAM" id="MobiDB-lite"/>
    </source>
</evidence>
<accession>A0ABY2HDU6</accession>
<evidence type="ECO:0000313" key="4">
    <source>
        <dbReference type="Proteomes" id="UP001642720"/>
    </source>
</evidence>
<keyword evidence="2" id="KW-0732">Signal</keyword>
<organism evidence="3 4">
    <name type="scientific">Trichoderma ghanense</name>
    <dbReference type="NCBI Taxonomy" id="65468"/>
    <lineage>
        <taxon>Eukaryota</taxon>
        <taxon>Fungi</taxon>
        <taxon>Dikarya</taxon>
        <taxon>Ascomycota</taxon>
        <taxon>Pezizomycotina</taxon>
        <taxon>Sordariomycetes</taxon>
        <taxon>Hypocreomycetidae</taxon>
        <taxon>Hypocreales</taxon>
        <taxon>Hypocreaceae</taxon>
        <taxon>Trichoderma</taxon>
    </lineage>
</organism>
<dbReference type="Proteomes" id="UP001642720">
    <property type="component" value="Unassembled WGS sequence"/>
</dbReference>
<feature type="region of interest" description="Disordered" evidence="1">
    <location>
        <begin position="46"/>
        <end position="83"/>
    </location>
</feature>
<proteinExistence type="predicted"/>
<keyword evidence="4" id="KW-1185">Reference proteome</keyword>
<dbReference type="EMBL" id="PPTA01000001">
    <property type="protein sequence ID" value="TFB06564.1"/>
    <property type="molecule type" value="Genomic_DNA"/>
</dbReference>
<feature type="signal peptide" evidence="2">
    <location>
        <begin position="1"/>
        <end position="24"/>
    </location>
</feature>
<evidence type="ECO:0008006" key="5">
    <source>
        <dbReference type="Google" id="ProtNLM"/>
    </source>
</evidence>
<feature type="compositionally biased region" description="Pro residues" evidence="1">
    <location>
        <begin position="50"/>
        <end position="63"/>
    </location>
</feature>
<evidence type="ECO:0000256" key="2">
    <source>
        <dbReference type="SAM" id="SignalP"/>
    </source>
</evidence>
<name>A0ABY2HDU6_9HYPO</name>
<dbReference type="GeneID" id="300573175"/>
<feature type="chain" id="PRO_5045660435" description="SSCRP protein" evidence="2">
    <location>
        <begin position="25"/>
        <end position="186"/>
    </location>
</feature>
<evidence type="ECO:0000313" key="3">
    <source>
        <dbReference type="EMBL" id="TFB06564.1"/>
    </source>
</evidence>
<dbReference type="RefSeq" id="XP_073562765.1">
    <property type="nucleotide sequence ID" value="XM_073698725.1"/>
</dbReference>
<feature type="compositionally biased region" description="Polar residues" evidence="1">
    <location>
        <begin position="65"/>
        <end position="83"/>
    </location>
</feature>